<feature type="non-terminal residue" evidence="3">
    <location>
        <position position="411"/>
    </location>
</feature>
<gene>
    <name evidence="3" type="ORF">MOQ_005758</name>
</gene>
<dbReference type="Pfam" id="PF22274">
    <property type="entry name" value="DGF-1_beta-sheet"/>
    <property type="match status" value="1"/>
</dbReference>
<dbReference type="Proteomes" id="UP000007350">
    <property type="component" value="Unassembled WGS sequence"/>
</dbReference>
<feature type="domain" description="Dispersed gene family protein 1 beta-sheet" evidence="1">
    <location>
        <begin position="86"/>
        <end position="240"/>
    </location>
</feature>
<dbReference type="InterPro" id="IPR053914">
    <property type="entry name" value="DGF-1_N"/>
</dbReference>
<dbReference type="Pfam" id="PF22279">
    <property type="entry name" value="DGF-1_N"/>
    <property type="match status" value="1"/>
</dbReference>
<reference evidence="3 4" key="1">
    <citation type="journal article" date="2012" name="BMC Genomics">
        <title>Comparative genomic analysis of human infective Trypanosoma cruzi lineages with the bat-restricted subspecies T. cruzi marinkellei.</title>
        <authorList>
            <person name="Franzen O."/>
            <person name="Talavera-Lopez C."/>
            <person name="Ochaya S."/>
            <person name="Butler C.E."/>
            <person name="Messenger L.A."/>
            <person name="Lewis M.D."/>
            <person name="Llewellyn M.S."/>
            <person name="Marinkelle C.J."/>
            <person name="Tyler K.M."/>
            <person name="Miles M.A."/>
            <person name="Andersson B."/>
        </authorList>
    </citation>
    <scope>NUCLEOTIDE SEQUENCE [LARGE SCALE GENOMIC DNA]</scope>
    <source>
        <strain evidence="3 4">B7</strain>
    </source>
</reference>
<name>K2N6Z0_TRYCR</name>
<feature type="non-terminal residue" evidence="3">
    <location>
        <position position="1"/>
    </location>
</feature>
<evidence type="ECO:0000259" key="2">
    <source>
        <dbReference type="Pfam" id="PF22279"/>
    </source>
</evidence>
<comment type="caution">
    <text evidence="3">The sequence shown here is derived from an EMBL/GenBank/DDBJ whole genome shotgun (WGS) entry which is preliminary data.</text>
</comment>
<keyword evidence="4" id="KW-1185">Reference proteome</keyword>
<accession>K2N6Z0</accession>
<dbReference type="InterPro" id="IPR053915">
    <property type="entry name" value="DGF-1_b-sheet_dom"/>
</dbReference>
<proteinExistence type="predicted"/>
<protein>
    <submittedName>
        <fullName evidence="3">Dispersed gene family protein 1 (DGF-1), putative</fullName>
    </submittedName>
</protein>
<dbReference type="OrthoDB" id="251222at2759"/>
<feature type="domain" description="Dispersed gene family protein 1 N-terminal" evidence="2">
    <location>
        <begin position="318"/>
        <end position="411"/>
    </location>
</feature>
<evidence type="ECO:0000313" key="3">
    <source>
        <dbReference type="EMBL" id="EKF30431.1"/>
    </source>
</evidence>
<evidence type="ECO:0000259" key="1">
    <source>
        <dbReference type="Pfam" id="PF22274"/>
    </source>
</evidence>
<sequence>SSCLCSCKDGWHGASCLPLEVPDTVVPPLPERAVEGDTSCVINRTLKNLALNMWKTHHCYVDVTFSGVGAALTFSLNRMPLHLPINITLTGCRFREGAVLQFVGGAETAVSAGVVIRVSQTVMRSSVVAFMRALPQHCDIAITEIDAVQTFEVELPGTVSKTLSVLLLKNVVLSASTLLFSNVKAYTTSRDAFGLYSIGTLTLVGGSSFYAQYCSFDRYTHLFYLYRLSVSDHSVFALLNNTMPYGVSLLYQHQVFNVSDHSVLRVVGNSGSVSYAICNDDLWTVERSSWLDWRDNDVEVGAMFHDTVSAFVSIDGSSVVTLTGCKMGSTGLSVSLLSQADAGYRFVAGCLMVAGRVLTTAAELERSGITNVTTVAVCGECTKDGDCFAPLTTVTIDCKCQCAAGGHGDVC</sequence>
<dbReference type="AlphaFoldDB" id="K2N6Z0"/>
<evidence type="ECO:0000313" key="4">
    <source>
        <dbReference type="Proteomes" id="UP000007350"/>
    </source>
</evidence>
<dbReference type="EMBL" id="AHKC01012106">
    <property type="protein sequence ID" value="EKF30431.1"/>
    <property type="molecule type" value="Genomic_DNA"/>
</dbReference>
<organism evidence="3 4">
    <name type="scientific">Trypanosoma cruzi marinkellei</name>
    <dbReference type="NCBI Taxonomy" id="85056"/>
    <lineage>
        <taxon>Eukaryota</taxon>
        <taxon>Discoba</taxon>
        <taxon>Euglenozoa</taxon>
        <taxon>Kinetoplastea</taxon>
        <taxon>Metakinetoplastina</taxon>
        <taxon>Trypanosomatida</taxon>
        <taxon>Trypanosomatidae</taxon>
        <taxon>Trypanosoma</taxon>
        <taxon>Schizotrypanum</taxon>
    </lineage>
</organism>